<dbReference type="Proteomes" id="UP000013243">
    <property type="component" value="Plasmid unnamed2"/>
</dbReference>
<gene>
    <name evidence="1" type="ORF">K529_021950</name>
</gene>
<organism evidence="1 2">
    <name type="scientific">Tritonibacter mobilis F1926</name>
    <dbReference type="NCBI Taxonomy" id="1265309"/>
    <lineage>
        <taxon>Bacteria</taxon>
        <taxon>Pseudomonadati</taxon>
        <taxon>Pseudomonadota</taxon>
        <taxon>Alphaproteobacteria</taxon>
        <taxon>Rhodobacterales</taxon>
        <taxon>Paracoccaceae</taxon>
        <taxon>Tritonibacter</taxon>
    </lineage>
</organism>
<dbReference type="EMBL" id="CP015232">
    <property type="protein sequence ID" value="ANP43422.1"/>
    <property type="molecule type" value="Genomic_DNA"/>
</dbReference>
<reference evidence="1 2" key="1">
    <citation type="journal article" date="2016" name="ISME J.">
        <title>Global occurrence and heterogeneity of the Roseobacter-clade species Ruegeria mobilis.</title>
        <authorList>
            <person name="Sonnenschein E."/>
            <person name="Gram L."/>
        </authorList>
    </citation>
    <scope>NUCLEOTIDE SEQUENCE [LARGE SCALE GENOMIC DNA]</scope>
    <source>
        <strain evidence="1 2">F1926</strain>
        <plasmid evidence="1 2">unnamed2</plasmid>
    </source>
</reference>
<geneLocation type="plasmid" evidence="1 2">
    <name>unnamed2</name>
</geneLocation>
<accession>A0A1B1AA21</accession>
<dbReference type="RefSeq" id="WP_046002253.1">
    <property type="nucleotide sequence ID" value="NZ_CP015232.1"/>
</dbReference>
<proteinExistence type="predicted"/>
<dbReference type="GeneID" id="28252559"/>
<name>A0A1B1AA21_9RHOB</name>
<evidence type="ECO:0000313" key="1">
    <source>
        <dbReference type="EMBL" id="ANP43422.1"/>
    </source>
</evidence>
<protein>
    <submittedName>
        <fullName evidence="1">Uncharacterized protein</fullName>
    </submittedName>
</protein>
<sequence>MLDRVAGSPVEQVFETARKAHPAQALQATCLLATGRDGFLAGACHAVHRSGAPLVALSNTPVEVVIRDTEQEPGIACFDLVLSQLEPRAPQAIPPQVHTLVVALRAGLLARTMDLAFLHLQDRESLGQKTLHHQLVKSRFSDTSAFLSQLRRELAVVGSEGIVDSPGRLHNAIDTHLLHCAKLMGGHGLRDAAVHGLEYLSVLIRATLASQQGTGV</sequence>
<dbReference type="AlphaFoldDB" id="A0A1B1AA21"/>
<dbReference type="OrthoDB" id="7012582at2"/>
<dbReference type="KEGG" id="rmb:K529_021950"/>
<keyword evidence="1" id="KW-0614">Plasmid</keyword>
<evidence type="ECO:0000313" key="2">
    <source>
        <dbReference type="Proteomes" id="UP000013243"/>
    </source>
</evidence>